<organism evidence="2 3">
    <name type="scientific">Acacia crassicarpa</name>
    <name type="common">northern wattle</name>
    <dbReference type="NCBI Taxonomy" id="499986"/>
    <lineage>
        <taxon>Eukaryota</taxon>
        <taxon>Viridiplantae</taxon>
        <taxon>Streptophyta</taxon>
        <taxon>Embryophyta</taxon>
        <taxon>Tracheophyta</taxon>
        <taxon>Spermatophyta</taxon>
        <taxon>Magnoliopsida</taxon>
        <taxon>eudicotyledons</taxon>
        <taxon>Gunneridae</taxon>
        <taxon>Pentapetalae</taxon>
        <taxon>rosids</taxon>
        <taxon>fabids</taxon>
        <taxon>Fabales</taxon>
        <taxon>Fabaceae</taxon>
        <taxon>Caesalpinioideae</taxon>
        <taxon>mimosoid clade</taxon>
        <taxon>Acacieae</taxon>
        <taxon>Acacia</taxon>
    </lineage>
</organism>
<feature type="compositionally biased region" description="Basic residues" evidence="1">
    <location>
        <begin position="8"/>
        <end position="20"/>
    </location>
</feature>
<dbReference type="InterPro" id="IPR040294">
    <property type="entry name" value="Nodulin-rel_1/2"/>
</dbReference>
<dbReference type="Proteomes" id="UP001293593">
    <property type="component" value="Unassembled WGS sequence"/>
</dbReference>
<name>A0AAE1J1Q8_9FABA</name>
<dbReference type="PANTHER" id="PTHR35098:SF1">
    <property type="entry name" value="NODULIN-RELATED PROTEIN 2"/>
    <property type="match status" value="1"/>
</dbReference>
<dbReference type="PANTHER" id="PTHR35098">
    <property type="entry name" value="EXPRESSED PROTEIN"/>
    <property type="match status" value="1"/>
</dbReference>
<evidence type="ECO:0000313" key="2">
    <source>
        <dbReference type="EMBL" id="KAK4261031.1"/>
    </source>
</evidence>
<evidence type="ECO:0008006" key="4">
    <source>
        <dbReference type="Google" id="ProtNLM"/>
    </source>
</evidence>
<proteinExistence type="predicted"/>
<protein>
    <recommendedName>
        <fullName evidence="4">Nodulin-related protein 1</fullName>
    </recommendedName>
</protein>
<feature type="region of interest" description="Disordered" evidence="1">
    <location>
        <begin position="90"/>
        <end position="155"/>
    </location>
</feature>
<feature type="compositionally biased region" description="Low complexity" evidence="1">
    <location>
        <begin position="90"/>
        <end position="99"/>
    </location>
</feature>
<dbReference type="AlphaFoldDB" id="A0AAE1J1Q8"/>
<keyword evidence="3" id="KW-1185">Reference proteome</keyword>
<accession>A0AAE1J1Q8</accession>
<reference evidence="2" key="1">
    <citation type="submission" date="2023-10" db="EMBL/GenBank/DDBJ databases">
        <title>Chromosome-level genome of the transformable northern wattle, Acacia crassicarpa.</title>
        <authorList>
            <person name="Massaro I."/>
            <person name="Sinha N.R."/>
            <person name="Poethig S."/>
            <person name="Leichty A.R."/>
        </authorList>
    </citation>
    <scope>NUCLEOTIDE SEQUENCE</scope>
    <source>
        <strain evidence="2">Acra3RX</strain>
        <tissue evidence="2">Leaf</tissue>
    </source>
</reference>
<dbReference type="EMBL" id="JAWXYG010000010">
    <property type="protein sequence ID" value="KAK4261031.1"/>
    <property type="molecule type" value="Genomic_DNA"/>
</dbReference>
<feature type="region of interest" description="Disordered" evidence="1">
    <location>
        <begin position="1"/>
        <end position="29"/>
    </location>
</feature>
<gene>
    <name evidence="2" type="ORF">QN277_004084</name>
</gene>
<sequence length="167" mass="17636">MDSDPNHGHGHGHGHSHQKHSSTELLSSAKLIAQAAQSTFRHESNKVDKAQVADAAGDLLEAACHYGKLEDKSFGKYVDQAEDYLHKYGSSSHHAATGGHSDHPAAASSHTEKPDHQSHGYGDYIKMAQGFLGSGSKADSHSSKPGHSGSGGGAEDYLKLAQGFLKK</sequence>
<evidence type="ECO:0000256" key="1">
    <source>
        <dbReference type="SAM" id="MobiDB-lite"/>
    </source>
</evidence>
<dbReference type="GO" id="GO:0010115">
    <property type="term" value="P:regulation of abscisic acid biosynthetic process"/>
    <property type="evidence" value="ECO:0007669"/>
    <property type="project" value="InterPro"/>
</dbReference>
<comment type="caution">
    <text evidence="2">The sequence shown here is derived from an EMBL/GenBank/DDBJ whole genome shotgun (WGS) entry which is preliminary data.</text>
</comment>
<dbReference type="GO" id="GO:0009408">
    <property type="term" value="P:response to heat"/>
    <property type="evidence" value="ECO:0007669"/>
    <property type="project" value="InterPro"/>
</dbReference>
<evidence type="ECO:0000313" key="3">
    <source>
        <dbReference type="Proteomes" id="UP001293593"/>
    </source>
</evidence>